<sequence length="426" mass="48567">MVVFHQSAAKRRWFDCLHSYHDWAAKNSWISLSVMSVDMLLTTVYFAISIFMSVYYFAMIDYLKVHGADTESLPTVIKLLKARAGIAIAMSYICLCGFFWLKKRLWGIVSPELLASELDRKYEMYPRIYAMIILLAILRVASFVLASPGMYPGEIMKISIPRDDFVAKPLVKDHEDKESDFIVKDIVIYFWGWSFFFLATASISMLGFLFSPDVVAAIIYPNTFPARSKQQIFDLFFFTATQPFWTTLDFLLLLLECFECIFSCFFETLCCRKPLAVNYFGEYCRRHFFGKIRKPRYYNEPKLSVTYYWAGRGCFNIARLVKHAWHTIKTSVLGVWFGTKWWGMKVQWGIKSKKSSASGMTVFLAPNLTPPGQGCGRSGHANSEVYDGPGDTQDGRSIKFDDIELGEVQTPPGGNGGKSKFGASDI</sequence>
<name>A0AAV9W1Q7_9PEZI</name>
<reference evidence="3 4" key="1">
    <citation type="submission" date="2023-08" db="EMBL/GenBank/DDBJ databases">
        <authorList>
            <person name="Palmer J.M."/>
        </authorList>
    </citation>
    <scope>NUCLEOTIDE SEQUENCE [LARGE SCALE GENOMIC DNA]</scope>
    <source>
        <strain evidence="3 4">TWF481</strain>
    </source>
</reference>
<evidence type="ECO:0000313" key="4">
    <source>
        <dbReference type="Proteomes" id="UP001370758"/>
    </source>
</evidence>
<accession>A0AAV9W1Q7</accession>
<gene>
    <name evidence="3" type="ORF">TWF481_010280</name>
</gene>
<feature type="transmembrane region" description="Helical" evidence="2">
    <location>
        <begin position="128"/>
        <end position="146"/>
    </location>
</feature>
<feature type="region of interest" description="Disordered" evidence="1">
    <location>
        <begin position="374"/>
        <end position="426"/>
    </location>
</feature>
<proteinExistence type="predicted"/>
<feature type="transmembrane region" description="Helical" evidence="2">
    <location>
        <begin position="188"/>
        <end position="220"/>
    </location>
</feature>
<dbReference type="AlphaFoldDB" id="A0AAV9W1Q7"/>
<keyword evidence="4" id="KW-1185">Reference proteome</keyword>
<protein>
    <submittedName>
        <fullName evidence="3">Uncharacterized protein</fullName>
    </submittedName>
</protein>
<feature type="transmembrane region" description="Helical" evidence="2">
    <location>
        <begin position="232"/>
        <end position="255"/>
    </location>
</feature>
<feature type="transmembrane region" description="Helical" evidence="2">
    <location>
        <begin position="39"/>
        <end position="60"/>
    </location>
</feature>
<dbReference type="EMBL" id="JAVHJL010000007">
    <property type="protein sequence ID" value="KAK6499924.1"/>
    <property type="molecule type" value="Genomic_DNA"/>
</dbReference>
<evidence type="ECO:0000256" key="2">
    <source>
        <dbReference type="SAM" id="Phobius"/>
    </source>
</evidence>
<organism evidence="3 4">
    <name type="scientific">Arthrobotrys musiformis</name>
    <dbReference type="NCBI Taxonomy" id="47236"/>
    <lineage>
        <taxon>Eukaryota</taxon>
        <taxon>Fungi</taxon>
        <taxon>Dikarya</taxon>
        <taxon>Ascomycota</taxon>
        <taxon>Pezizomycotina</taxon>
        <taxon>Orbiliomycetes</taxon>
        <taxon>Orbiliales</taxon>
        <taxon>Orbiliaceae</taxon>
        <taxon>Arthrobotrys</taxon>
    </lineage>
</organism>
<evidence type="ECO:0000256" key="1">
    <source>
        <dbReference type="SAM" id="MobiDB-lite"/>
    </source>
</evidence>
<keyword evidence="2" id="KW-0812">Transmembrane</keyword>
<keyword evidence="2" id="KW-0472">Membrane</keyword>
<comment type="caution">
    <text evidence="3">The sequence shown here is derived from an EMBL/GenBank/DDBJ whole genome shotgun (WGS) entry which is preliminary data.</text>
</comment>
<feature type="compositionally biased region" description="Basic and acidic residues" evidence="1">
    <location>
        <begin position="393"/>
        <end position="402"/>
    </location>
</feature>
<feature type="transmembrane region" description="Helical" evidence="2">
    <location>
        <begin position="80"/>
        <end position="101"/>
    </location>
</feature>
<dbReference type="Proteomes" id="UP001370758">
    <property type="component" value="Unassembled WGS sequence"/>
</dbReference>
<evidence type="ECO:0000313" key="3">
    <source>
        <dbReference type="EMBL" id="KAK6499924.1"/>
    </source>
</evidence>
<keyword evidence="2" id="KW-1133">Transmembrane helix</keyword>